<name>A0A0S8FMS0_UNCW3</name>
<gene>
    <name evidence="2" type="ORF">AMJ83_11705</name>
</gene>
<dbReference type="Gene3D" id="2.60.40.1190">
    <property type="match status" value="1"/>
</dbReference>
<sequence length="689" mass="79696">MVALVLCLFLAGDKSVELRYTTEAPKIDGAIEDLWLQADSAYDFMQYRPNDGVPANEPTVVYFLADDNNLYVALRCYTPGREPVASFKGLEDHIWFYIDTFNSKSRAYMFAVCLSGHYDDGVMLEDGRVQDMSWDYVWFYGISKYEERYEIEVRIPFKSIRYKKDLTEWGLQIRRWHIRDFAVSHWTTVYQREGMRVSEYGTLKNVQPKSKGYYVELYPEGYFRYDKVGDSTEYEPSLSFNFKWDPTSEMTLNGTINPDFAQIESDPYTFNLSRYPVRLEERRPFFIEGHDVFRMSHIGLDFFNSLDIFYTRRVGKPLPDGGSVPILGGLKLINKGTDWNFGVLGAYTDSVDDEPNRGFAVARVNRSILGNSDVGLILTSTATSRDDYNYAIGFDGALRSGGSQFILQSAVSDKNAKRGWAVSSGGVHRSSNFIAVGNLIAVDDSFDVWDMGYVPWQGVTELYLAAGPARYPETGPILRMYLEPGIVLTKYPESDEWSKFVSLFFEPNFRNMWGFNIYGQVGDQYEADTSYFFRNIDVTVWSGLRPSMNLYFGFNYAHRYNYYREWIAGQLWIWHWMSFVPTSRLSLITYGDFIMEWNPSGELYAITPIWTPRIEYKISHNIDLSLYSEFVFSTEEGKLSTAEVVSNRIGFLFAWNFMPKSWLYVALNDYRENTGQRLELTRRIAAIKV</sequence>
<evidence type="ECO:0000259" key="1">
    <source>
        <dbReference type="Pfam" id="PF19313"/>
    </source>
</evidence>
<protein>
    <recommendedName>
        <fullName evidence="1">DUF5916 domain-containing protein</fullName>
    </recommendedName>
</protein>
<feature type="domain" description="DUF5916" evidence="1">
    <location>
        <begin position="226"/>
        <end position="316"/>
    </location>
</feature>
<dbReference type="SUPFAM" id="SSF49344">
    <property type="entry name" value="CBD9-like"/>
    <property type="match status" value="1"/>
</dbReference>
<dbReference type="Proteomes" id="UP000051373">
    <property type="component" value="Unassembled WGS sequence"/>
</dbReference>
<comment type="caution">
    <text evidence="2">The sequence shown here is derived from an EMBL/GenBank/DDBJ whole genome shotgun (WGS) entry which is preliminary data.</text>
</comment>
<evidence type="ECO:0000313" key="3">
    <source>
        <dbReference type="Proteomes" id="UP000051373"/>
    </source>
</evidence>
<dbReference type="EMBL" id="LJUJ01000057">
    <property type="protein sequence ID" value="KPK62048.1"/>
    <property type="molecule type" value="Genomic_DNA"/>
</dbReference>
<dbReference type="Pfam" id="PF19313">
    <property type="entry name" value="DUF5916"/>
    <property type="match status" value="1"/>
</dbReference>
<reference evidence="2 3" key="1">
    <citation type="journal article" date="2015" name="Microbiome">
        <title>Genomic resolution of linkages in carbon, nitrogen, and sulfur cycling among widespread estuary sediment bacteria.</title>
        <authorList>
            <person name="Baker B.J."/>
            <person name="Lazar C.S."/>
            <person name="Teske A.P."/>
            <person name="Dick G.J."/>
        </authorList>
    </citation>
    <scope>NUCLEOTIDE SEQUENCE [LARGE SCALE GENOMIC DNA]</scope>
    <source>
        <strain evidence="2">SM23_42</strain>
    </source>
</reference>
<feature type="non-terminal residue" evidence="2">
    <location>
        <position position="689"/>
    </location>
</feature>
<evidence type="ECO:0000313" key="2">
    <source>
        <dbReference type="EMBL" id="KPK62048.1"/>
    </source>
</evidence>
<dbReference type="AlphaFoldDB" id="A0A0S8FMS0"/>
<proteinExistence type="predicted"/>
<accession>A0A0S8FMS0</accession>
<dbReference type="STRING" id="1703779.AMJ83_11705"/>
<organism evidence="2 3">
    <name type="scientific">candidate division WOR_3 bacterium SM23_42</name>
    <dbReference type="NCBI Taxonomy" id="1703779"/>
    <lineage>
        <taxon>Bacteria</taxon>
        <taxon>Bacteria division WOR-3</taxon>
    </lineage>
</organism>
<dbReference type="InterPro" id="IPR045670">
    <property type="entry name" value="DUF5916"/>
</dbReference>
<dbReference type="CDD" id="cd09618">
    <property type="entry name" value="CBM9_like_2"/>
    <property type="match status" value="1"/>
</dbReference>